<accession>A0A1Y2FRE3</accession>
<reference evidence="2 3" key="1">
    <citation type="submission" date="2016-07" db="EMBL/GenBank/DDBJ databases">
        <title>Pervasive Adenine N6-methylation of Active Genes in Fungi.</title>
        <authorList>
            <consortium name="DOE Joint Genome Institute"/>
            <person name="Mondo S.J."/>
            <person name="Dannebaum R.O."/>
            <person name="Kuo R.C."/>
            <person name="Labutti K."/>
            <person name="Haridas S."/>
            <person name="Kuo A."/>
            <person name="Salamov A."/>
            <person name="Ahrendt S.R."/>
            <person name="Lipzen A."/>
            <person name="Sullivan W."/>
            <person name="Andreopoulos W.B."/>
            <person name="Clum A."/>
            <person name="Lindquist E."/>
            <person name="Daum C."/>
            <person name="Ramamoorthy G.K."/>
            <person name="Gryganskyi A."/>
            <person name="Culley D."/>
            <person name="Magnuson J.K."/>
            <person name="James T.Y."/>
            <person name="O'Malley M.A."/>
            <person name="Stajich J.E."/>
            <person name="Spatafora J.W."/>
            <person name="Visel A."/>
            <person name="Grigoriev I.V."/>
        </authorList>
    </citation>
    <scope>NUCLEOTIDE SEQUENCE [LARGE SCALE GENOMIC DNA]</scope>
    <source>
        <strain evidence="2 3">12-1054</strain>
    </source>
</reference>
<sequence length="529" mass="57243">MSSKDDPEDILAPDSDPENECCTDRIKKLAQRYHRQQDLFIQSSLLRSSVSRSPWRSVKKRESRHALDEPSRKMRAVDAGCLESAPSPPRKRAKMLVASTRDEVSGVSRVQLPCMLDLGKSVACEPGPIRSVNFEDLTPETQEQTLGSLQYQEVVVREPPQGWHDAEECSSGPAIQPASDGNQAGGFGVTESSEQDEEIPRLLSVASADSTLRRTIEQQCVQTLSSSRPDTAEECPSAEDTAQLNPLMPLKSTAEILGFNAPSTQQSMQSPQTSKRSMSDMPSATNISIPERGLTLKSDLVICTSTNQTATRLVNLPQIAVSDAHFDPVLQARAERPSVSQAAKAIVDVAPEYQEDAPAPTMLANDAPGVGLTQDDPHSQLPSRVTPPAFAVDVTCGRLDSQVLVLEPSANASSPNQQIDTQAEVQYAQDSLSRAARMELLPIDSVDAHAAIPQPLQLPPSRTDESCSSSAMCAGQVGGNAPMMFFPAPFEAPPLAQLDTSLDFVEQYLNNTTWNAEKEAEKLMLDLPS</sequence>
<keyword evidence="3" id="KW-1185">Reference proteome</keyword>
<feature type="region of interest" description="Disordered" evidence="1">
    <location>
        <begin position="48"/>
        <end position="75"/>
    </location>
</feature>
<feature type="compositionally biased region" description="Basic and acidic residues" evidence="1">
    <location>
        <begin position="64"/>
        <end position="75"/>
    </location>
</feature>
<feature type="region of interest" description="Disordered" evidence="1">
    <location>
        <begin position="262"/>
        <end position="283"/>
    </location>
</feature>
<dbReference type="RefSeq" id="XP_040727248.1">
    <property type="nucleotide sequence ID" value="XM_040870415.1"/>
</dbReference>
<feature type="region of interest" description="Disordered" evidence="1">
    <location>
        <begin position="220"/>
        <end position="241"/>
    </location>
</feature>
<feature type="compositionally biased region" description="Low complexity" evidence="1">
    <location>
        <begin position="262"/>
        <end position="274"/>
    </location>
</feature>
<evidence type="ECO:0000313" key="2">
    <source>
        <dbReference type="EMBL" id="ORY85766.1"/>
    </source>
</evidence>
<name>A0A1Y2FRE3_PROLT</name>
<dbReference type="AlphaFoldDB" id="A0A1Y2FRE3"/>
<dbReference type="GeneID" id="63787014"/>
<organism evidence="2 3">
    <name type="scientific">Protomyces lactucae-debilis</name>
    <dbReference type="NCBI Taxonomy" id="2754530"/>
    <lineage>
        <taxon>Eukaryota</taxon>
        <taxon>Fungi</taxon>
        <taxon>Dikarya</taxon>
        <taxon>Ascomycota</taxon>
        <taxon>Taphrinomycotina</taxon>
        <taxon>Taphrinomycetes</taxon>
        <taxon>Taphrinales</taxon>
        <taxon>Protomycetaceae</taxon>
        <taxon>Protomyces</taxon>
    </lineage>
</organism>
<feature type="region of interest" description="Disordered" evidence="1">
    <location>
        <begin position="1"/>
        <end position="21"/>
    </location>
</feature>
<comment type="caution">
    <text evidence="2">The sequence shown here is derived from an EMBL/GenBank/DDBJ whole genome shotgun (WGS) entry which is preliminary data.</text>
</comment>
<dbReference type="EMBL" id="MCFI01000004">
    <property type="protein sequence ID" value="ORY85766.1"/>
    <property type="molecule type" value="Genomic_DNA"/>
</dbReference>
<dbReference type="Proteomes" id="UP000193685">
    <property type="component" value="Unassembled WGS sequence"/>
</dbReference>
<feature type="compositionally biased region" description="Polar residues" evidence="1">
    <location>
        <begin position="220"/>
        <end position="229"/>
    </location>
</feature>
<evidence type="ECO:0000256" key="1">
    <source>
        <dbReference type="SAM" id="MobiDB-lite"/>
    </source>
</evidence>
<gene>
    <name evidence="2" type="ORF">BCR37DRAFT_386135</name>
</gene>
<feature type="region of interest" description="Disordered" evidence="1">
    <location>
        <begin position="163"/>
        <end position="199"/>
    </location>
</feature>
<proteinExistence type="predicted"/>
<protein>
    <submittedName>
        <fullName evidence="2">Uncharacterized protein</fullName>
    </submittedName>
</protein>
<evidence type="ECO:0000313" key="3">
    <source>
        <dbReference type="Proteomes" id="UP000193685"/>
    </source>
</evidence>